<keyword evidence="3" id="KW-0472">Membrane</keyword>
<sequence length="793" mass="89363">MHVFYNSSPQAYKTVAQYLKLRTPRSIRDRQSKDPRFPIGICEQTFQRAEKYLEDYGWPKSFPLALSVDDTKLFATLAPLRDNQENTWVLAGTVGDQTIKIPDIDSYREFIDNGKEYELSTKLRLWGLQIPLPGIPALPLAVLPISSSYKAPQLLVHQKSVFEGLISHGFTVLSNGADGAAVERDVQRRLSSHSKTHEYQVRDCEGNETEIIVTYFSYEENFWVNAQDSKHFSKTGRNNVYAGPRLLILGDFVLNYEMIYHLAHETNSPLYKRDVVRYDKQDDNAAARLYSASMLEHTSRDPANNMGLIIYFFVFGEFVDAYQSRTMPHLDRVIIVFRTLLFLETWRKFLAKSGYSQHRYFISAAAYDICRIAGNALLALIIIHRNHFPTCPLAPFKHGTEFIEHIFAELRKAFPDFTMQQALLTVPRLVKLSRASYQSRHSGAMFSKPSYKDTAHGYQHTCLNDADASIKLDVLRQFPNDTEISGAYQTAAEENEVLWGLLGVPILDRLLDSDLPSVVPEEGDQDDDNEEDVDPEDEESDDCVRKQLEDVIQRIEETSNIRQAEEEQLTAYELASIAISLQELANIEQLPDGDEETAQIIRNKVADAISQHPRAVTLLLQNAASATLNSSAQPLQEICTHYVTDVTSADLSSLVSIRHKHQTVQAATGVRHLGKSADNDSALKPPSERQQLAREITSLLHRAESRGPSTGLNRKNRWVSGGKEEKVSTTSQLATTGIKTGNAANAEAAAKQRATKVFILNLIDLIPLLILLLLFLRVSNAVELRFQKQKTTH</sequence>
<proteinExistence type="predicted"/>
<feature type="transmembrane region" description="Helical" evidence="3">
    <location>
        <begin position="758"/>
        <end position="778"/>
    </location>
</feature>
<evidence type="ECO:0000256" key="1">
    <source>
        <dbReference type="SAM" id="Coils"/>
    </source>
</evidence>
<feature type="coiled-coil region" evidence="1">
    <location>
        <begin position="548"/>
        <end position="575"/>
    </location>
</feature>
<evidence type="ECO:0000313" key="5">
    <source>
        <dbReference type="Proteomes" id="UP000297245"/>
    </source>
</evidence>
<evidence type="ECO:0000313" key="4">
    <source>
        <dbReference type="EMBL" id="THU95201.1"/>
    </source>
</evidence>
<evidence type="ECO:0000256" key="3">
    <source>
        <dbReference type="SAM" id="Phobius"/>
    </source>
</evidence>
<keyword evidence="3" id="KW-0812">Transmembrane</keyword>
<dbReference type="EMBL" id="ML179205">
    <property type="protein sequence ID" value="THU95201.1"/>
    <property type="molecule type" value="Genomic_DNA"/>
</dbReference>
<feature type="region of interest" description="Disordered" evidence="2">
    <location>
        <begin position="703"/>
        <end position="724"/>
    </location>
</feature>
<dbReference type="Proteomes" id="UP000297245">
    <property type="component" value="Unassembled WGS sequence"/>
</dbReference>
<reference evidence="4 5" key="1">
    <citation type="journal article" date="2019" name="Nat. Ecol. Evol.">
        <title>Megaphylogeny resolves global patterns of mushroom evolution.</title>
        <authorList>
            <person name="Varga T."/>
            <person name="Krizsan K."/>
            <person name="Foldi C."/>
            <person name="Dima B."/>
            <person name="Sanchez-Garcia M."/>
            <person name="Sanchez-Ramirez S."/>
            <person name="Szollosi G.J."/>
            <person name="Szarkandi J.G."/>
            <person name="Papp V."/>
            <person name="Albert L."/>
            <person name="Andreopoulos W."/>
            <person name="Angelini C."/>
            <person name="Antonin V."/>
            <person name="Barry K.W."/>
            <person name="Bougher N.L."/>
            <person name="Buchanan P."/>
            <person name="Buyck B."/>
            <person name="Bense V."/>
            <person name="Catcheside P."/>
            <person name="Chovatia M."/>
            <person name="Cooper J."/>
            <person name="Damon W."/>
            <person name="Desjardin D."/>
            <person name="Finy P."/>
            <person name="Geml J."/>
            <person name="Haridas S."/>
            <person name="Hughes K."/>
            <person name="Justo A."/>
            <person name="Karasinski D."/>
            <person name="Kautmanova I."/>
            <person name="Kiss B."/>
            <person name="Kocsube S."/>
            <person name="Kotiranta H."/>
            <person name="LaButti K.M."/>
            <person name="Lechner B.E."/>
            <person name="Liimatainen K."/>
            <person name="Lipzen A."/>
            <person name="Lukacs Z."/>
            <person name="Mihaltcheva S."/>
            <person name="Morgado L.N."/>
            <person name="Niskanen T."/>
            <person name="Noordeloos M.E."/>
            <person name="Ohm R.A."/>
            <person name="Ortiz-Santana B."/>
            <person name="Ovrebo C."/>
            <person name="Racz N."/>
            <person name="Riley R."/>
            <person name="Savchenko A."/>
            <person name="Shiryaev A."/>
            <person name="Soop K."/>
            <person name="Spirin V."/>
            <person name="Szebenyi C."/>
            <person name="Tomsovsky M."/>
            <person name="Tulloss R.E."/>
            <person name="Uehling J."/>
            <person name="Grigoriev I.V."/>
            <person name="Vagvolgyi C."/>
            <person name="Papp T."/>
            <person name="Martin F.M."/>
            <person name="Miettinen O."/>
            <person name="Hibbett D.S."/>
            <person name="Nagy L.G."/>
        </authorList>
    </citation>
    <scope>NUCLEOTIDE SEQUENCE [LARGE SCALE GENOMIC DNA]</scope>
    <source>
        <strain evidence="4 5">CBS 962.96</strain>
    </source>
</reference>
<keyword evidence="1" id="KW-0175">Coiled coil</keyword>
<keyword evidence="5" id="KW-1185">Reference proteome</keyword>
<feature type="region of interest" description="Disordered" evidence="2">
    <location>
        <begin position="516"/>
        <end position="542"/>
    </location>
</feature>
<dbReference type="AlphaFoldDB" id="A0A4S8M095"/>
<feature type="compositionally biased region" description="Acidic residues" evidence="2">
    <location>
        <begin position="521"/>
        <end position="541"/>
    </location>
</feature>
<organism evidence="4 5">
    <name type="scientific">Dendrothele bispora (strain CBS 962.96)</name>
    <dbReference type="NCBI Taxonomy" id="1314807"/>
    <lineage>
        <taxon>Eukaryota</taxon>
        <taxon>Fungi</taxon>
        <taxon>Dikarya</taxon>
        <taxon>Basidiomycota</taxon>
        <taxon>Agaricomycotina</taxon>
        <taxon>Agaricomycetes</taxon>
        <taxon>Agaricomycetidae</taxon>
        <taxon>Agaricales</taxon>
        <taxon>Agaricales incertae sedis</taxon>
        <taxon>Dendrothele</taxon>
    </lineage>
</organism>
<dbReference type="OrthoDB" id="73076at2759"/>
<gene>
    <name evidence="4" type="ORF">K435DRAFT_666890</name>
</gene>
<accession>A0A4S8M095</accession>
<evidence type="ECO:0000256" key="2">
    <source>
        <dbReference type="SAM" id="MobiDB-lite"/>
    </source>
</evidence>
<name>A0A4S8M095_DENBC</name>
<keyword evidence="3" id="KW-1133">Transmembrane helix</keyword>
<protein>
    <submittedName>
        <fullName evidence="4">Uncharacterized protein</fullName>
    </submittedName>
</protein>